<dbReference type="InterPro" id="IPR046357">
    <property type="entry name" value="PPIase_dom_sf"/>
</dbReference>
<dbReference type="Gene3D" id="3.10.50.40">
    <property type="match status" value="1"/>
</dbReference>
<protein>
    <recommendedName>
        <fullName evidence="1">peptidylprolyl isomerase</fullName>
        <ecNumber evidence="1">5.2.1.8</ecNumber>
    </recommendedName>
</protein>
<comment type="caution">
    <text evidence="3">The sequence shown here is derived from an EMBL/GenBank/DDBJ whole genome shotgun (WGS) entry which is preliminary data.</text>
</comment>
<comment type="catalytic activity">
    <reaction evidence="1">
        <text>[protein]-peptidylproline (omega=180) = [protein]-peptidylproline (omega=0)</text>
        <dbReference type="Rhea" id="RHEA:16237"/>
        <dbReference type="Rhea" id="RHEA-COMP:10747"/>
        <dbReference type="Rhea" id="RHEA-COMP:10748"/>
        <dbReference type="ChEBI" id="CHEBI:83833"/>
        <dbReference type="ChEBI" id="CHEBI:83834"/>
        <dbReference type="EC" id="5.2.1.8"/>
    </reaction>
</comment>
<reference evidence="3 4" key="1">
    <citation type="submission" date="2024-02" db="EMBL/GenBank/DDBJ databases">
        <authorList>
            <person name="Chen Y."/>
            <person name="Shah S."/>
            <person name="Dougan E. K."/>
            <person name="Thang M."/>
            <person name="Chan C."/>
        </authorList>
    </citation>
    <scope>NUCLEOTIDE SEQUENCE [LARGE SCALE GENOMIC DNA]</scope>
</reference>
<dbReference type="Pfam" id="PF00254">
    <property type="entry name" value="FKBP_C"/>
    <property type="match status" value="1"/>
</dbReference>
<feature type="domain" description="PPIase FKBP-type" evidence="2">
    <location>
        <begin position="99"/>
        <end position="174"/>
    </location>
</feature>
<keyword evidence="1" id="KW-0413">Isomerase</keyword>
<dbReference type="Proteomes" id="UP001642484">
    <property type="component" value="Unassembled WGS sequence"/>
</dbReference>
<sequence length="216" mass="23927">MLRGTTAMRLKRWSCLAAMLVALPFRSASFAVSRRWLLLAPVGASAPAFAQATGRQKQAQFNADILKSCVLVLGMKDLGSRGLKFIDLRPGKGAEAMEESTVRIQWSGRLYSKQGWTYGRCNEPECELRFKVGDGTTIAGLDEGIRGMREGGYRRFLIPPQIAYQEGQELQPLPERDDMKRRLYSTVFNKIRIANGEGATLGTIVLDVVLKRVASA</sequence>
<gene>
    <name evidence="3" type="ORF">CCMP2556_LOCUS53752</name>
</gene>
<evidence type="ECO:0000256" key="1">
    <source>
        <dbReference type="PROSITE-ProRule" id="PRU00277"/>
    </source>
</evidence>
<proteinExistence type="predicted"/>
<dbReference type="InterPro" id="IPR001179">
    <property type="entry name" value="PPIase_FKBP_dom"/>
</dbReference>
<keyword evidence="4" id="KW-1185">Reference proteome</keyword>
<dbReference type="SUPFAM" id="SSF54534">
    <property type="entry name" value="FKBP-like"/>
    <property type="match status" value="1"/>
</dbReference>
<dbReference type="EMBL" id="CAXAMN010028306">
    <property type="protein sequence ID" value="CAK9116056.1"/>
    <property type="molecule type" value="Genomic_DNA"/>
</dbReference>
<dbReference type="PROSITE" id="PS50059">
    <property type="entry name" value="FKBP_PPIASE"/>
    <property type="match status" value="1"/>
</dbReference>
<dbReference type="PANTHER" id="PTHR47860">
    <property type="entry name" value="PEPTIDYL-PROLYL CIS-TRANS ISOMERASE FKBP17-1, CHLOROPLASTIC"/>
    <property type="match status" value="1"/>
</dbReference>
<name>A0ABP0SV25_9DINO</name>
<evidence type="ECO:0000313" key="4">
    <source>
        <dbReference type="Proteomes" id="UP001642484"/>
    </source>
</evidence>
<keyword evidence="1" id="KW-0697">Rotamase</keyword>
<accession>A0ABP0SV25</accession>
<dbReference type="EC" id="5.2.1.8" evidence="1"/>
<evidence type="ECO:0000313" key="3">
    <source>
        <dbReference type="EMBL" id="CAK9116056.1"/>
    </source>
</evidence>
<organism evidence="3 4">
    <name type="scientific">Durusdinium trenchii</name>
    <dbReference type="NCBI Taxonomy" id="1381693"/>
    <lineage>
        <taxon>Eukaryota</taxon>
        <taxon>Sar</taxon>
        <taxon>Alveolata</taxon>
        <taxon>Dinophyceae</taxon>
        <taxon>Suessiales</taxon>
        <taxon>Symbiodiniaceae</taxon>
        <taxon>Durusdinium</taxon>
    </lineage>
</organism>
<dbReference type="InterPro" id="IPR044197">
    <property type="entry name" value="FKBP17-1-like"/>
</dbReference>
<dbReference type="PANTHER" id="PTHR47860:SF1">
    <property type="entry name" value="PEPTIDYL-PROLYL CIS-TRANS ISOMERASE FKBP17-1, CHLOROPLASTIC"/>
    <property type="match status" value="1"/>
</dbReference>
<evidence type="ECO:0000259" key="2">
    <source>
        <dbReference type="PROSITE" id="PS50059"/>
    </source>
</evidence>